<keyword evidence="2" id="KW-0808">Transferase</keyword>
<dbReference type="Gene3D" id="3.40.50.300">
    <property type="entry name" value="P-loop containing nucleotide triphosphate hydrolases"/>
    <property type="match status" value="1"/>
</dbReference>
<name>A0A1I5CVC3_9FLAO</name>
<dbReference type="OrthoDB" id="981508at2"/>
<dbReference type="Proteomes" id="UP000199153">
    <property type="component" value="Unassembled WGS sequence"/>
</dbReference>
<keyword evidence="3" id="KW-1185">Reference proteome</keyword>
<dbReference type="InterPro" id="IPR000863">
    <property type="entry name" value="Sulfotransferase_dom"/>
</dbReference>
<dbReference type="Pfam" id="PF00685">
    <property type="entry name" value="Sulfotransfer_1"/>
    <property type="match status" value="1"/>
</dbReference>
<dbReference type="SUPFAM" id="SSF52540">
    <property type="entry name" value="P-loop containing nucleoside triphosphate hydrolases"/>
    <property type="match status" value="1"/>
</dbReference>
<sequence>MRTDKKYLSDTFPELTIAPMKNKFDCLVIASQYSGAREVFDLLKQNIITGTAPEIHQNKAILECKSAKEGENLRIGIFEFESLEELCKTDISEYLLLQAKIYLMLRNPVWRSFASYRKNREEGKERSSFIEAVKWDSSPPEVGLGPQNTRYIIAGKYSEGIRSLLKQTDEHELQILEYEELRRAPFKILQELKESLGLQFRVSSEEIALNLSKQKVAGRRLGIFRSFRHNPAELDEETAKYIYYTYFKRDIEEAEALLSTSFTSWKFAEKALDGSYIARF</sequence>
<dbReference type="RefSeq" id="WP_139220667.1">
    <property type="nucleotide sequence ID" value="NZ_FOVL01000025.1"/>
</dbReference>
<evidence type="ECO:0000259" key="1">
    <source>
        <dbReference type="Pfam" id="PF00685"/>
    </source>
</evidence>
<reference evidence="2 3" key="1">
    <citation type="submission" date="2016-10" db="EMBL/GenBank/DDBJ databases">
        <authorList>
            <person name="de Groot N.N."/>
        </authorList>
    </citation>
    <scope>NUCLEOTIDE SEQUENCE [LARGE SCALE GENOMIC DNA]</scope>
    <source>
        <strain evidence="2 3">DSM 17794</strain>
    </source>
</reference>
<proteinExistence type="predicted"/>
<organism evidence="2 3">
    <name type="scientific">Salegentibacter flavus</name>
    <dbReference type="NCBI Taxonomy" id="287099"/>
    <lineage>
        <taxon>Bacteria</taxon>
        <taxon>Pseudomonadati</taxon>
        <taxon>Bacteroidota</taxon>
        <taxon>Flavobacteriia</taxon>
        <taxon>Flavobacteriales</taxon>
        <taxon>Flavobacteriaceae</taxon>
        <taxon>Salegentibacter</taxon>
    </lineage>
</organism>
<dbReference type="GO" id="GO:0008146">
    <property type="term" value="F:sulfotransferase activity"/>
    <property type="evidence" value="ECO:0007669"/>
    <property type="project" value="InterPro"/>
</dbReference>
<dbReference type="InterPro" id="IPR027417">
    <property type="entry name" value="P-loop_NTPase"/>
</dbReference>
<gene>
    <name evidence="2" type="ORF">SAMN05660413_03026</name>
</gene>
<dbReference type="EMBL" id="FOVL01000025">
    <property type="protein sequence ID" value="SFN90914.1"/>
    <property type="molecule type" value="Genomic_DNA"/>
</dbReference>
<feature type="domain" description="Sulfotransferase" evidence="1">
    <location>
        <begin position="96"/>
        <end position="207"/>
    </location>
</feature>
<evidence type="ECO:0000313" key="2">
    <source>
        <dbReference type="EMBL" id="SFN90914.1"/>
    </source>
</evidence>
<evidence type="ECO:0000313" key="3">
    <source>
        <dbReference type="Proteomes" id="UP000199153"/>
    </source>
</evidence>
<dbReference type="AlphaFoldDB" id="A0A1I5CVC3"/>
<accession>A0A1I5CVC3</accession>
<protein>
    <submittedName>
        <fullName evidence="2">Sulfotransferase domain-containing protein</fullName>
    </submittedName>
</protein>